<evidence type="ECO:0000256" key="1">
    <source>
        <dbReference type="SAM" id="MobiDB-lite"/>
    </source>
</evidence>
<evidence type="ECO:0008006" key="5">
    <source>
        <dbReference type="Google" id="ProtNLM"/>
    </source>
</evidence>
<keyword evidence="2" id="KW-0812">Transmembrane</keyword>
<dbReference type="OrthoDB" id="681113at2"/>
<keyword evidence="2" id="KW-1133">Transmembrane helix</keyword>
<protein>
    <recommendedName>
        <fullName evidence="5">Sulfatase</fullName>
    </recommendedName>
</protein>
<keyword evidence="2" id="KW-0472">Membrane</keyword>
<dbReference type="HOGENOM" id="CLU_485522_0_0_0"/>
<feature type="transmembrane region" description="Helical" evidence="2">
    <location>
        <begin position="53"/>
        <end position="70"/>
    </location>
</feature>
<dbReference type="RefSeq" id="WP_025411524.1">
    <property type="nucleotide sequence ID" value="NZ_CP007128.1"/>
</dbReference>
<keyword evidence="4" id="KW-1185">Reference proteome</keyword>
<dbReference type="AlphaFoldDB" id="W0RG10"/>
<evidence type="ECO:0000313" key="3">
    <source>
        <dbReference type="EMBL" id="AHG90049.1"/>
    </source>
</evidence>
<feature type="region of interest" description="Disordered" evidence="1">
    <location>
        <begin position="1"/>
        <end position="47"/>
    </location>
</feature>
<gene>
    <name evidence="3" type="ORF">J421_2512</name>
</gene>
<feature type="compositionally biased region" description="Basic and acidic residues" evidence="1">
    <location>
        <begin position="33"/>
        <end position="46"/>
    </location>
</feature>
<dbReference type="Gene3D" id="3.40.720.10">
    <property type="entry name" value="Alkaline Phosphatase, subunit A"/>
    <property type="match status" value="1"/>
</dbReference>
<organism evidence="3 4">
    <name type="scientific">Gemmatirosa kalamazoonensis</name>
    <dbReference type="NCBI Taxonomy" id="861299"/>
    <lineage>
        <taxon>Bacteria</taxon>
        <taxon>Pseudomonadati</taxon>
        <taxon>Gemmatimonadota</taxon>
        <taxon>Gemmatimonadia</taxon>
        <taxon>Gemmatimonadales</taxon>
        <taxon>Gemmatimonadaceae</taxon>
        <taxon>Gemmatirosa</taxon>
    </lineage>
</organism>
<evidence type="ECO:0000313" key="4">
    <source>
        <dbReference type="Proteomes" id="UP000019151"/>
    </source>
</evidence>
<feature type="transmembrane region" description="Helical" evidence="2">
    <location>
        <begin position="82"/>
        <end position="104"/>
    </location>
</feature>
<dbReference type="Proteomes" id="UP000019151">
    <property type="component" value="Chromosome"/>
</dbReference>
<name>W0RG10_9BACT</name>
<dbReference type="KEGG" id="gba:J421_2512"/>
<reference evidence="3 4" key="1">
    <citation type="journal article" date="2014" name="Genome Announc.">
        <title>Genome Sequence and Methylome of Soil Bacterium Gemmatirosa kalamazoonensis KBS708T, a Member of the Rarely Cultivated Gemmatimonadetes Phylum.</title>
        <authorList>
            <person name="Debruyn J.M."/>
            <person name="Radosevich M."/>
            <person name="Wommack K.E."/>
            <person name="Polson S.W."/>
            <person name="Hauser L.J."/>
            <person name="Fawaz M.N."/>
            <person name="Korlach J."/>
            <person name="Tsai Y.C."/>
        </authorList>
    </citation>
    <scope>NUCLEOTIDE SEQUENCE [LARGE SCALE GENOMIC DNA]</scope>
    <source>
        <strain evidence="3 4">KBS708</strain>
    </source>
</reference>
<feature type="transmembrane region" description="Helical" evidence="2">
    <location>
        <begin position="144"/>
        <end position="164"/>
    </location>
</feature>
<sequence>MRLERTGRGSDPAALTAASPTAVGRLSPTVDAPPERHERPAERRTEPASGVRVAALYPALLAVFPTLHVVTRTVGTYSMGDLALIVAVVLGLTLAVLALGAAVARALGRDAPLARGALLTAVAVAWTFYFIPFQNALAPIAGPLARSAVLGPMWLIGSVAPLWLAVRRRRWTLDGVAHVLFLAGVLLVVSAAMRVARANVGSRARVERSAIWRALQTPVRTDPARTAVGPKRDIYLIVLDGYPNAAVLRTKFGYDNSRFVDSLRALGFTIPKHVRSNYVSTLLSLSSVLNFEHDTLLARDVPPNSVDNTIVTALTRENRVARFLKERGYRFLLFPTEWVEFTRDSPLADYVYPGPPRIDVRAEFQRSELRRVMFESTLLSKFRALHGGYGGRFVLDEFRRLRDVPGDSAPTFTFAHFMLPHQPIVLDSACRPVNPGGVVIGERMGMPGPRAGFLGVLQCSNAQVLALVEALFRRSPVAPIVIVIGDHGTLSRGWAVDAKLPTDSIAAERLGAFAAFYMPDGGAAMFEDSTTHVNIFRNVLRHYFGADLPPASNEGFFNQAGEAYRFRPVNESVVLGG</sequence>
<dbReference type="STRING" id="861299.J421_2512"/>
<dbReference type="EMBL" id="CP007128">
    <property type="protein sequence ID" value="AHG90049.1"/>
    <property type="molecule type" value="Genomic_DNA"/>
</dbReference>
<feature type="transmembrane region" description="Helical" evidence="2">
    <location>
        <begin position="176"/>
        <end position="196"/>
    </location>
</feature>
<dbReference type="eggNOG" id="COG3119">
    <property type="taxonomic scope" value="Bacteria"/>
</dbReference>
<evidence type="ECO:0000256" key="2">
    <source>
        <dbReference type="SAM" id="Phobius"/>
    </source>
</evidence>
<dbReference type="InParanoid" id="W0RG10"/>
<dbReference type="InterPro" id="IPR017850">
    <property type="entry name" value="Alkaline_phosphatase_core_sf"/>
</dbReference>
<accession>W0RG10</accession>
<feature type="transmembrane region" description="Helical" evidence="2">
    <location>
        <begin position="116"/>
        <end position="132"/>
    </location>
</feature>
<proteinExistence type="predicted"/>
<dbReference type="SUPFAM" id="SSF53649">
    <property type="entry name" value="Alkaline phosphatase-like"/>
    <property type="match status" value="1"/>
</dbReference>